<feature type="signal peptide" evidence="1">
    <location>
        <begin position="1"/>
        <end position="17"/>
    </location>
</feature>
<keyword evidence="1" id="KW-0732">Signal</keyword>
<organism evidence="2 3">
    <name type="scientific">Glonium stellatum</name>
    <dbReference type="NCBI Taxonomy" id="574774"/>
    <lineage>
        <taxon>Eukaryota</taxon>
        <taxon>Fungi</taxon>
        <taxon>Dikarya</taxon>
        <taxon>Ascomycota</taxon>
        <taxon>Pezizomycotina</taxon>
        <taxon>Dothideomycetes</taxon>
        <taxon>Pleosporomycetidae</taxon>
        <taxon>Gloniales</taxon>
        <taxon>Gloniaceae</taxon>
        <taxon>Glonium</taxon>
    </lineage>
</organism>
<proteinExistence type="predicted"/>
<feature type="chain" id="PRO_5034375973" evidence="1">
    <location>
        <begin position="18"/>
        <end position="60"/>
    </location>
</feature>
<keyword evidence="3" id="KW-1185">Reference proteome</keyword>
<evidence type="ECO:0000313" key="2">
    <source>
        <dbReference type="EMBL" id="OCL15116.1"/>
    </source>
</evidence>
<name>A0A8E2FEJ1_9PEZI</name>
<dbReference type="AlphaFoldDB" id="A0A8E2FEJ1"/>
<evidence type="ECO:0000256" key="1">
    <source>
        <dbReference type="SAM" id="SignalP"/>
    </source>
</evidence>
<reference evidence="2 3" key="1">
    <citation type="journal article" date="2016" name="Nat. Commun.">
        <title>Ectomycorrhizal ecology is imprinted in the genome of the dominant symbiotic fungus Cenococcum geophilum.</title>
        <authorList>
            <consortium name="DOE Joint Genome Institute"/>
            <person name="Peter M."/>
            <person name="Kohler A."/>
            <person name="Ohm R.A."/>
            <person name="Kuo A."/>
            <person name="Krutzmann J."/>
            <person name="Morin E."/>
            <person name="Arend M."/>
            <person name="Barry K.W."/>
            <person name="Binder M."/>
            <person name="Choi C."/>
            <person name="Clum A."/>
            <person name="Copeland A."/>
            <person name="Grisel N."/>
            <person name="Haridas S."/>
            <person name="Kipfer T."/>
            <person name="LaButti K."/>
            <person name="Lindquist E."/>
            <person name="Lipzen A."/>
            <person name="Maire R."/>
            <person name="Meier B."/>
            <person name="Mihaltcheva S."/>
            <person name="Molinier V."/>
            <person name="Murat C."/>
            <person name="Poggeler S."/>
            <person name="Quandt C.A."/>
            <person name="Sperisen C."/>
            <person name="Tritt A."/>
            <person name="Tisserant E."/>
            <person name="Crous P.W."/>
            <person name="Henrissat B."/>
            <person name="Nehls U."/>
            <person name="Egli S."/>
            <person name="Spatafora J.W."/>
            <person name="Grigoriev I.V."/>
            <person name="Martin F.M."/>
        </authorList>
    </citation>
    <scope>NUCLEOTIDE SEQUENCE [LARGE SCALE GENOMIC DNA]</scope>
    <source>
        <strain evidence="2 3">CBS 207.34</strain>
    </source>
</reference>
<gene>
    <name evidence="2" type="ORF">AOQ84DRAFT_351191</name>
</gene>
<protein>
    <submittedName>
        <fullName evidence="2">Uncharacterized protein</fullName>
    </submittedName>
</protein>
<dbReference type="Proteomes" id="UP000250140">
    <property type="component" value="Unassembled WGS sequence"/>
</dbReference>
<dbReference type="EMBL" id="KV748485">
    <property type="protein sequence ID" value="OCL15116.1"/>
    <property type="molecule type" value="Genomic_DNA"/>
</dbReference>
<accession>A0A8E2FEJ1</accession>
<evidence type="ECO:0000313" key="3">
    <source>
        <dbReference type="Proteomes" id="UP000250140"/>
    </source>
</evidence>
<sequence length="60" mass="6361">MKLLAILVYALATTVLASPKTSKPKGTNGHHTSAASVRGPNSVWQLSLLVVGQQFLAQFL</sequence>